<evidence type="ECO:0000313" key="2">
    <source>
        <dbReference type="EMBL" id="MDU0111957.1"/>
    </source>
</evidence>
<dbReference type="EMBL" id="JAWCUA010000001">
    <property type="protein sequence ID" value="MDU0111957.1"/>
    <property type="molecule type" value="Genomic_DNA"/>
</dbReference>
<evidence type="ECO:0000313" key="3">
    <source>
        <dbReference type="Proteomes" id="UP001257914"/>
    </source>
</evidence>
<accession>A0ABU3QXK0</accession>
<feature type="transmembrane region" description="Helical" evidence="1">
    <location>
        <begin position="44"/>
        <end position="63"/>
    </location>
</feature>
<feature type="transmembrane region" description="Helical" evidence="1">
    <location>
        <begin position="69"/>
        <end position="87"/>
    </location>
</feature>
<keyword evidence="1" id="KW-0472">Membrane</keyword>
<proteinExistence type="predicted"/>
<feature type="transmembrane region" description="Helical" evidence="1">
    <location>
        <begin position="6"/>
        <end position="24"/>
    </location>
</feature>
<reference evidence="2 3" key="1">
    <citation type="submission" date="2023-10" db="EMBL/GenBank/DDBJ databases">
        <title>Psychrosphaera aquimaarina strain SW33 isolated from seawater.</title>
        <authorList>
            <person name="Bayburt H."/>
            <person name="Kim J.M."/>
            <person name="Choi B.J."/>
            <person name="Jeon C.O."/>
        </authorList>
    </citation>
    <scope>NUCLEOTIDE SEQUENCE [LARGE SCALE GENOMIC DNA]</scope>
    <source>
        <strain evidence="2 3">KCTC 52743</strain>
    </source>
</reference>
<comment type="caution">
    <text evidence="2">The sequence shown here is derived from an EMBL/GenBank/DDBJ whole genome shotgun (WGS) entry which is preliminary data.</text>
</comment>
<name>A0ABU3QXK0_9GAMM</name>
<evidence type="ECO:0000256" key="1">
    <source>
        <dbReference type="SAM" id="Phobius"/>
    </source>
</evidence>
<protein>
    <submittedName>
        <fullName evidence="2">SirB2 family protein</fullName>
    </submittedName>
</protein>
<dbReference type="PIRSF" id="PIRSF005610">
    <property type="entry name" value="SirB"/>
    <property type="match status" value="1"/>
</dbReference>
<keyword evidence="1" id="KW-0812">Transmembrane</keyword>
<dbReference type="InterPro" id="IPR007360">
    <property type="entry name" value="SirB"/>
</dbReference>
<organism evidence="2 3">
    <name type="scientific">Psychrosphaera aquimarina</name>
    <dbReference type="NCBI Taxonomy" id="2044854"/>
    <lineage>
        <taxon>Bacteria</taxon>
        <taxon>Pseudomonadati</taxon>
        <taxon>Pseudomonadota</taxon>
        <taxon>Gammaproteobacteria</taxon>
        <taxon>Alteromonadales</taxon>
        <taxon>Pseudoalteromonadaceae</taxon>
        <taxon>Psychrosphaera</taxon>
    </lineage>
</organism>
<feature type="transmembrane region" description="Helical" evidence="1">
    <location>
        <begin position="99"/>
        <end position="116"/>
    </location>
</feature>
<keyword evidence="1" id="KW-1133">Transmembrane helix</keyword>
<sequence length="120" mass="13746">MYMAVKHTHIMLALISIILFYYRFYQHQLKGRELNKALKIIPHIIDTFLLISAGILSSLIAQYPLVDHWLTVKVIFVVGYIVFAVFAMKAEQKSKAIQMLSISSICLIFAAFYAVTKGQY</sequence>
<dbReference type="PANTHER" id="PTHR39594:SF1">
    <property type="entry name" value="PROTEIN YCHQ"/>
    <property type="match status" value="1"/>
</dbReference>
<gene>
    <name evidence="2" type="ORF">RT723_02835</name>
</gene>
<keyword evidence="3" id="KW-1185">Reference proteome</keyword>
<dbReference type="Pfam" id="PF04247">
    <property type="entry name" value="SirB"/>
    <property type="match status" value="1"/>
</dbReference>
<dbReference type="Proteomes" id="UP001257914">
    <property type="component" value="Unassembled WGS sequence"/>
</dbReference>
<dbReference type="PANTHER" id="PTHR39594">
    <property type="entry name" value="PROTEIN YCHQ"/>
    <property type="match status" value="1"/>
</dbReference>
<dbReference type="RefSeq" id="WP_315945806.1">
    <property type="nucleotide sequence ID" value="NZ_JAWCUA010000001.1"/>
</dbReference>